<evidence type="ECO:0000259" key="9">
    <source>
        <dbReference type="Pfam" id="PF04413"/>
    </source>
</evidence>
<dbReference type="EMBL" id="VORY01000003">
    <property type="protein sequence ID" value="TXD94925.1"/>
    <property type="molecule type" value="Genomic_DNA"/>
</dbReference>
<evidence type="ECO:0000313" key="11">
    <source>
        <dbReference type="Proteomes" id="UP000321367"/>
    </source>
</evidence>
<dbReference type="InterPro" id="IPR039901">
    <property type="entry name" value="Kdotransferase"/>
</dbReference>
<dbReference type="PANTHER" id="PTHR42755">
    <property type="entry name" value="3-DEOXY-MANNO-OCTULOSONATE CYTIDYLYLTRANSFERASE"/>
    <property type="match status" value="1"/>
</dbReference>
<keyword evidence="8" id="KW-1003">Cell membrane</keyword>
<dbReference type="Gene3D" id="3.40.50.11720">
    <property type="entry name" value="3-Deoxy-D-manno-octulosonic-acid transferase, N-terminal domain"/>
    <property type="match status" value="1"/>
</dbReference>
<accession>A0A5C6ZX69</accession>
<dbReference type="AlphaFoldDB" id="A0A5C6ZX69"/>
<comment type="subcellular location">
    <subcellularLocation>
        <location evidence="8">Cell membrane</location>
    </subcellularLocation>
</comment>
<reference evidence="10 11" key="1">
    <citation type="submission" date="2019-08" db="EMBL/GenBank/DDBJ databases">
        <title>Genome sequence of Gillisia hiemivivida IC154 (type strain).</title>
        <authorList>
            <person name="Bowman J.P."/>
        </authorList>
    </citation>
    <scope>NUCLEOTIDE SEQUENCE [LARGE SCALE GENOMIC DNA]</scope>
    <source>
        <strain evidence="10 11">IC154</strain>
    </source>
</reference>
<keyword evidence="4 8" id="KW-0808">Transferase</keyword>
<dbReference type="GO" id="GO:0005886">
    <property type="term" value="C:plasma membrane"/>
    <property type="evidence" value="ECO:0007669"/>
    <property type="project" value="UniProtKB-SubCell"/>
</dbReference>
<comment type="catalytic activity">
    <reaction evidence="6 8">
        <text>lipid IVA (E. coli) + CMP-3-deoxy-beta-D-manno-octulosonate = alpha-Kdo-(2-&gt;6)-lipid IVA (E. coli) + CMP + H(+)</text>
        <dbReference type="Rhea" id="RHEA:28066"/>
        <dbReference type="ChEBI" id="CHEBI:15378"/>
        <dbReference type="ChEBI" id="CHEBI:58603"/>
        <dbReference type="ChEBI" id="CHEBI:60364"/>
        <dbReference type="ChEBI" id="CHEBI:60377"/>
        <dbReference type="ChEBI" id="CHEBI:85987"/>
        <dbReference type="EC" id="2.4.99.12"/>
    </reaction>
</comment>
<evidence type="ECO:0000256" key="4">
    <source>
        <dbReference type="ARBA" id="ARBA00022679"/>
    </source>
</evidence>
<feature type="domain" description="3-deoxy-D-manno-octulosonic-acid transferase N-terminal" evidence="9">
    <location>
        <begin position="17"/>
        <end position="181"/>
    </location>
</feature>
<dbReference type="GO" id="GO:0009245">
    <property type="term" value="P:lipid A biosynthetic process"/>
    <property type="evidence" value="ECO:0007669"/>
    <property type="project" value="TreeGrafter"/>
</dbReference>
<dbReference type="PANTHER" id="PTHR42755:SF1">
    <property type="entry name" value="3-DEOXY-D-MANNO-OCTULOSONIC ACID TRANSFERASE, MITOCHONDRIAL-RELATED"/>
    <property type="match status" value="1"/>
</dbReference>
<organism evidence="10 11">
    <name type="scientific">Gillisia hiemivivida</name>
    <dbReference type="NCBI Taxonomy" id="291190"/>
    <lineage>
        <taxon>Bacteria</taxon>
        <taxon>Pseudomonadati</taxon>
        <taxon>Bacteroidota</taxon>
        <taxon>Flavobacteriia</taxon>
        <taxon>Flavobacteriales</taxon>
        <taxon>Flavobacteriaceae</taxon>
        <taxon>Gillisia</taxon>
    </lineage>
</organism>
<feature type="active site" description="Proton acceptor" evidence="7">
    <location>
        <position position="35"/>
    </location>
</feature>
<sequence>MKLFVEGRKNTFPLLKSQINKDERVIWFHMASLGEYEQGVPVMEKVKELFPTHRIVVSFYSPSGYEVKKNSTLADLVVYLPLDTAKNVNSFLDLLHPELAIFVKYEFWPNILNELNRRDIQTVLVSGGFREDQLFFKMTNSWFKKPLEAFNHFFVQNEKSKSLLNSIGFNNVSVSGDTRFDRVANQLQLNNKLDFIEEFLDNKLCIVAGSTWPEDESLLKEFIMQNNWDVKIIIAPHTIDQDRIRAFQKSISIPSVLFTEREGKQLSDSKLLIIDTVGLLTKIYSYADIAYVGGAVGTTGLHNILEPATFGIPIITGTNFNKFPEAIHLEALKGLYAVNSKHEVISILNKLIDDPEFRLKTGSISKKYIQENGGATEMISSYFQENFVKIE</sequence>
<keyword evidence="8" id="KW-0472">Membrane</keyword>
<keyword evidence="11" id="KW-1185">Reference proteome</keyword>
<protein>
    <recommendedName>
        <fullName evidence="3 8">3-deoxy-D-manno-octulosonic acid transferase</fullName>
        <shortName evidence="8">Kdo transferase</shortName>
        <ecNumber evidence="2 8">2.4.99.12</ecNumber>
    </recommendedName>
    <alternativeName>
        <fullName evidence="5 8">Lipid IV(A) 3-deoxy-D-manno-octulosonic acid transferase</fullName>
    </alternativeName>
</protein>
<dbReference type="SUPFAM" id="SSF53756">
    <property type="entry name" value="UDP-Glycosyltransferase/glycogen phosphorylase"/>
    <property type="match status" value="1"/>
</dbReference>
<gene>
    <name evidence="10" type="ORF">ES724_05070</name>
</gene>
<evidence type="ECO:0000256" key="2">
    <source>
        <dbReference type="ARBA" id="ARBA00012621"/>
    </source>
</evidence>
<dbReference type="GO" id="GO:0043842">
    <property type="term" value="F:Kdo transferase activity"/>
    <property type="evidence" value="ECO:0007669"/>
    <property type="project" value="UniProtKB-EC"/>
</dbReference>
<comment type="pathway">
    <text evidence="1 8">Bacterial outer membrane biogenesis; LPS core biosynthesis.</text>
</comment>
<dbReference type="UniPathway" id="UPA00958"/>
<comment type="similarity">
    <text evidence="8">Belongs to the glycosyltransferase group 1 family.</text>
</comment>
<evidence type="ECO:0000256" key="6">
    <source>
        <dbReference type="ARBA" id="ARBA00049183"/>
    </source>
</evidence>
<dbReference type="EC" id="2.4.99.12" evidence="2 8"/>
<evidence type="ECO:0000256" key="3">
    <source>
        <dbReference type="ARBA" id="ARBA00019077"/>
    </source>
</evidence>
<dbReference type="OrthoDB" id="9789797at2"/>
<dbReference type="Pfam" id="PF04413">
    <property type="entry name" value="Glycos_transf_N"/>
    <property type="match status" value="1"/>
</dbReference>
<comment type="function">
    <text evidence="8">Involved in lipopolysaccharide (LPS) biosynthesis. Catalyzes the transfer of 3-deoxy-D-manno-octulosonate (Kdo) residue(s) from CMP-Kdo to lipid IV(A), the tetraacyldisaccharide-1,4'-bisphosphate precursor of lipid A.</text>
</comment>
<dbReference type="InterPro" id="IPR007507">
    <property type="entry name" value="Glycos_transf_N"/>
</dbReference>
<name>A0A5C6ZX69_9FLAO</name>
<dbReference type="Gene3D" id="3.40.50.2000">
    <property type="entry name" value="Glycogen Phosphorylase B"/>
    <property type="match status" value="1"/>
</dbReference>
<evidence type="ECO:0000256" key="8">
    <source>
        <dbReference type="RuleBase" id="RU365103"/>
    </source>
</evidence>
<dbReference type="InterPro" id="IPR038107">
    <property type="entry name" value="Glycos_transf_N_sf"/>
</dbReference>
<evidence type="ECO:0000256" key="1">
    <source>
        <dbReference type="ARBA" id="ARBA00004713"/>
    </source>
</evidence>
<evidence type="ECO:0000256" key="7">
    <source>
        <dbReference type="PIRSR" id="PIRSR639901-1"/>
    </source>
</evidence>
<dbReference type="Proteomes" id="UP000321367">
    <property type="component" value="Unassembled WGS sequence"/>
</dbReference>
<comment type="caution">
    <text evidence="10">The sequence shown here is derived from an EMBL/GenBank/DDBJ whole genome shotgun (WGS) entry which is preliminary data.</text>
</comment>
<dbReference type="GO" id="GO:0009244">
    <property type="term" value="P:lipopolysaccharide core region biosynthetic process"/>
    <property type="evidence" value="ECO:0007669"/>
    <property type="project" value="UniProtKB-UniRule"/>
</dbReference>
<keyword evidence="8" id="KW-0448">Lipopolysaccharide biosynthesis</keyword>
<evidence type="ECO:0000313" key="10">
    <source>
        <dbReference type="EMBL" id="TXD94925.1"/>
    </source>
</evidence>
<evidence type="ECO:0000256" key="5">
    <source>
        <dbReference type="ARBA" id="ARBA00031445"/>
    </source>
</evidence>
<proteinExistence type="inferred from homology"/>